<dbReference type="EMBL" id="SPHZ02000007">
    <property type="protein sequence ID" value="KAF0905643.1"/>
    <property type="molecule type" value="Genomic_DNA"/>
</dbReference>
<keyword evidence="2" id="KW-1185">Reference proteome</keyword>
<accession>A0A6G1D1N0</accession>
<reference evidence="1 2" key="1">
    <citation type="submission" date="2019-11" db="EMBL/GenBank/DDBJ databases">
        <title>Whole genome sequence of Oryza granulata.</title>
        <authorList>
            <person name="Li W."/>
        </authorList>
    </citation>
    <scope>NUCLEOTIDE SEQUENCE [LARGE SCALE GENOMIC DNA]</scope>
    <source>
        <strain evidence="2">cv. Menghai</strain>
        <tissue evidence="1">Leaf</tissue>
    </source>
</reference>
<sequence>MLRAVANACRSEVTTPSLLRNAIAMDRAAWSSSAANPSAAANVNHDGLGKLHRAPIFDRCTLLRQTSGPKLPTFAAERAKASLTASLDFKATHFAGNRGRGVLSLPSGDGDVVKGRRR</sequence>
<dbReference type="Proteomes" id="UP000479710">
    <property type="component" value="Unassembled WGS sequence"/>
</dbReference>
<name>A0A6G1D1N0_9ORYZ</name>
<gene>
    <name evidence="1" type="ORF">E2562_007426</name>
</gene>
<dbReference type="AlphaFoldDB" id="A0A6G1D1N0"/>
<evidence type="ECO:0000313" key="2">
    <source>
        <dbReference type="Proteomes" id="UP000479710"/>
    </source>
</evidence>
<evidence type="ECO:0000313" key="1">
    <source>
        <dbReference type="EMBL" id="KAF0905643.1"/>
    </source>
</evidence>
<protein>
    <submittedName>
        <fullName evidence="1">Uncharacterized protein</fullName>
    </submittedName>
</protein>
<proteinExistence type="predicted"/>
<comment type="caution">
    <text evidence="1">The sequence shown here is derived from an EMBL/GenBank/DDBJ whole genome shotgun (WGS) entry which is preliminary data.</text>
</comment>
<organism evidence="1 2">
    <name type="scientific">Oryza meyeriana var. granulata</name>
    <dbReference type="NCBI Taxonomy" id="110450"/>
    <lineage>
        <taxon>Eukaryota</taxon>
        <taxon>Viridiplantae</taxon>
        <taxon>Streptophyta</taxon>
        <taxon>Embryophyta</taxon>
        <taxon>Tracheophyta</taxon>
        <taxon>Spermatophyta</taxon>
        <taxon>Magnoliopsida</taxon>
        <taxon>Liliopsida</taxon>
        <taxon>Poales</taxon>
        <taxon>Poaceae</taxon>
        <taxon>BOP clade</taxon>
        <taxon>Oryzoideae</taxon>
        <taxon>Oryzeae</taxon>
        <taxon>Oryzinae</taxon>
        <taxon>Oryza</taxon>
        <taxon>Oryza meyeriana</taxon>
    </lineage>
</organism>